<evidence type="ECO:0000256" key="6">
    <source>
        <dbReference type="SAM" id="Phobius"/>
    </source>
</evidence>
<feature type="transmembrane region" description="Helical" evidence="6">
    <location>
        <begin position="162"/>
        <end position="187"/>
    </location>
</feature>
<dbReference type="Pfam" id="PF00001">
    <property type="entry name" value="7tm_1"/>
    <property type="match status" value="1"/>
</dbReference>
<feature type="domain" description="G-protein coupled receptors family 1 profile" evidence="7">
    <location>
        <begin position="11"/>
        <end position="283"/>
    </location>
</feature>
<evidence type="ECO:0000256" key="3">
    <source>
        <dbReference type="ARBA" id="ARBA00022989"/>
    </source>
</evidence>
<dbReference type="PANTHER" id="PTHR45698">
    <property type="entry name" value="TRACE AMINE-ASSOCIATED RECEPTOR 19N-RELATED"/>
    <property type="match status" value="1"/>
</dbReference>
<keyword evidence="4 6" id="KW-0472">Membrane</keyword>
<dbReference type="PROSITE" id="PS00237">
    <property type="entry name" value="G_PROTEIN_RECEP_F1_1"/>
    <property type="match status" value="1"/>
</dbReference>
<reference evidence="8" key="1">
    <citation type="submission" date="2022-11" db="UniProtKB">
        <authorList>
            <consortium name="EnsemblMetazoa"/>
        </authorList>
    </citation>
    <scope>IDENTIFICATION</scope>
</reference>
<protein>
    <recommendedName>
        <fullName evidence="7">G-protein coupled receptors family 1 profile domain-containing protein</fullName>
    </recommendedName>
</protein>
<evidence type="ECO:0000256" key="2">
    <source>
        <dbReference type="ARBA" id="ARBA00022692"/>
    </source>
</evidence>
<dbReference type="OrthoDB" id="5973303at2759"/>
<keyword evidence="5" id="KW-0297">G-protein coupled receptor</keyword>
<dbReference type="GeneID" id="119738855"/>
<evidence type="ECO:0000256" key="5">
    <source>
        <dbReference type="RuleBase" id="RU000688"/>
    </source>
</evidence>
<keyword evidence="3 6" id="KW-1133">Transmembrane helix</keyword>
<name>A0A914B184_PATMI</name>
<dbReference type="Proteomes" id="UP000887568">
    <property type="component" value="Unplaced"/>
</dbReference>
<feature type="transmembrane region" description="Helical" evidence="6">
    <location>
        <begin position="81"/>
        <end position="103"/>
    </location>
</feature>
<evidence type="ECO:0000313" key="8">
    <source>
        <dbReference type="EnsemblMetazoa" id="XP_038069752.1"/>
    </source>
</evidence>
<sequence length="317" mass="36566">MAAEGVIGVLGNLLVCFVILRVKFLHSMTNYLLVNLAVADMLLCLQEFFLYLMYSDISLLDFVPTSVGGRELYCRLLGSDFLAWALVYASAYNLCVVTLERYVAIVHPLQYERKLTATRMKSLIALIWVISFLFSSPYLFTIESSTDPDQACSKLKDHHQEFQMLLKVFTFFMGYLLPITLMSLAYYKIQVTLKRQAKALNLRHARAAAYDLVIARQRLVSMLMIVLGALIILWTPVYTAILVCAYPLHKGLISFCDSDTYEFIVEFMDFFHYFNSVINPIIYELKYKKFRKGVKVAFCSCVKRKWNNRVDIEMVPK</sequence>
<dbReference type="SUPFAM" id="SSF81321">
    <property type="entry name" value="Family A G protein-coupled receptor-like"/>
    <property type="match status" value="1"/>
</dbReference>
<feature type="transmembrane region" description="Helical" evidence="6">
    <location>
        <begin position="6"/>
        <end position="24"/>
    </location>
</feature>
<dbReference type="RefSeq" id="XP_038069752.1">
    <property type="nucleotide sequence ID" value="XM_038213824.1"/>
</dbReference>
<feature type="transmembrane region" description="Helical" evidence="6">
    <location>
        <begin position="123"/>
        <end position="142"/>
    </location>
</feature>
<organism evidence="8 9">
    <name type="scientific">Patiria miniata</name>
    <name type="common">Bat star</name>
    <name type="synonym">Asterina miniata</name>
    <dbReference type="NCBI Taxonomy" id="46514"/>
    <lineage>
        <taxon>Eukaryota</taxon>
        <taxon>Metazoa</taxon>
        <taxon>Echinodermata</taxon>
        <taxon>Eleutherozoa</taxon>
        <taxon>Asterozoa</taxon>
        <taxon>Asteroidea</taxon>
        <taxon>Valvatacea</taxon>
        <taxon>Valvatida</taxon>
        <taxon>Asterinidae</taxon>
        <taxon>Patiria</taxon>
    </lineage>
</organism>
<keyword evidence="2 5" id="KW-0812">Transmembrane</keyword>
<proteinExistence type="inferred from homology"/>
<dbReference type="GO" id="GO:0016020">
    <property type="term" value="C:membrane"/>
    <property type="evidence" value="ECO:0007669"/>
    <property type="project" value="UniProtKB-SubCell"/>
</dbReference>
<keyword evidence="5" id="KW-0807">Transducer</keyword>
<keyword evidence="5" id="KW-0675">Receptor</keyword>
<dbReference type="PRINTS" id="PR00237">
    <property type="entry name" value="GPCRRHODOPSN"/>
</dbReference>
<comment type="subcellular location">
    <subcellularLocation>
        <location evidence="1">Membrane</location>
    </subcellularLocation>
</comment>
<dbReference type="AlphaFoldDB" id="A0A914B184"/>
<evidence type="ECO:0000256" key="4">
    <source>
        <dbReference type="ARBA" id="ARBA00023136"/>
    </source>
</evidence>
<dbReference type="CDD" id="cd00637">
    <property type="entry name" value="7tm_classA_rhodopsin-like"/>
    <property type="match status" value="1"/>
</dbReference>
<dbReference type="OMA" id="HYPRRIT"/>
<dbReference type="GO" id="GO:0004930">
    <property type="term" value="F:G protein-coupled receptor activity"/>
    <property type="evidence" value="ECO:0007669"/>
    <property type="project" value="UniProtKB-KW"/>
</dbReference>
<dbReference type="InterPro" id="IPR000276">
    <property type="entry name" value="GPCR_Rhodpsn"/>
</dbReference>
<dbReference type="PROSITE" id="PS50262">
    <property type="entry name" value="G_PROTEIN_RECEP_F1_2"/>
    <property type="match status" value="1"/>
</dbReference>
<keyword evidence="9" id="KW-1185">Reference proteome</keyword>
<evidence type="ECO:0000259" key="7">
    <source>
        <dbReference type="PROSITE" id="PS50262"/>
    </source>
</evidence>
<dbReference type="PANTHER" id="PTHR45698:SF1">
    <property type="entry name" value="TRACE AMINE-ASSOCIATED RECEPTOR 13C-LIKE"/>
    <property type="match status" value="1"/>
</dbReference>
<accession>A0A914B184</accession>
<dbReference type="InterPro" id="IPR017452">
    <property type="entry name" value="GPCR_Rhodpsn_7TM"/>
</dbReference>
<evidence type="ECO:0000313" key="9">
    <source>
        <dbReference type="Proteomes" id="UP000887568"/>
    </source>
</evidence>
<evidence type="ECO:0000256" key="1">
    <source>
        <dbReference type="ARBA" id="ARBA00004370"/>
    </source>
</evidence>
<feature type="transmembrane region" description="Helical" evidence="6">
    <location>
        <begin position="222"/>
        <end position="248"/>
    </location>
</feature>
<feature type="transmembrane region" description="Helical" evidence="6">
    <location>
        <begin position="31"/>
        <end position="54"/>
    </location>
</feature>
<dbReference type="Gene3D" id="1.20.1070.10">
    <property type="entry name" value="Rhodopsin 7-helix transmembrane proteins"/>
    <property type="match status" value="1"/>
</dbReference>
<dbReference type="EnsemblMetazoa" id="XM_038213824.1">
    <property type="protein sequence ID" value="XP_038069752.1"/>
    <property type="gene ID" value="LOC119738855"/>
</dbReference>
<comment type="similarity">
    <text evidence="5">Belongs to the G-protein coupled receptor 1 family.</text>
</comment>